<evidence type="ECO:0000313" key="2">
    <source>
        <dbReference type="EMBL" id="GJN51243.1"/>
    </source>
</evidence>
<evidence type="ECO:0000313" key="1">
    <source>
        <dbReference type="EMBL" id="BCG26026.1"/>
    </source>
</evidence>
<protein>
    <submittedName>
        <fullName evidence="1">Uncharacterized protein</fullName>
    </submittedName>
</protein>
<keyword evidence="4" id="KW-1185">Reference proteome</keyword>
<dbReference type="EMBL" id="BQKM01000001">
    <property type="protein sequence ID" value="GJN51243.1"/>
    <property type="molecule type" value="Genomic_DNA"/>
</dbReference>
<dbReference type="AlphaFoldDB" id="A0A6J4E9V0"/>
<dbReference type="Proteomes" id="UP000509383">
    <property type="component" value="Chromosome"/>
</dbReference>
<dbReference type="RefSeq" id="WP_158545606.1">
    <property type="nucleotide sequence ID" value="NZ_AP023189.1"/>
</dbReference>
<proteinExistence type="predicted"/>
<evidence type="ECO:0000313" key="3">
    <source>
        <dbReference type="Proteomes" id="UP000509383"/>
    </source>
</evidence>
<dbReference type="KEGG" id="ptw:TUM18999_42170"/>
<accession>A0A6J4E9V0</accession>
<organism evidence="1 3">
    <name type="scientific">Pseudomonas tohonis</name>
    <dbReference type="NCBI Taxonomy" id="2725477"/>
    <lineage>
        <taxon>Bacteria</taxon>
        <taxon>Pseudomonadati</taxon>
        <taxon>Pseudomonadota</taxon>
        <taxon>Gammaproteobacteria</taxon>
        <taxon>Pseudomonadales</taxon>
        <taxon>Pseudomonadaceae</taxon>
        <taxon>Pseudomonas</taxon>
    </lineage>
</organism>
<dbReference type="Proteomes" id="UP001054892">
    <property type="component" value="Unassembled WGS sequence"/>
</dbReference>
<reference evidence="1 3" key="1">
    <citation type="submission" date="2020-05" db="EMBL/GenBank/DDBJ databases">
        <title>Characterization of novel class B3 metallo-beta-lactamase from novel Pseudomonas species.</title>
        <authorList>
            <person name="Yamada K."/>
            <person name="Aoki K."/>
            <person name="Ishii Y."/>
        </authorList>
    </citation>
    <scope>NUCLEOTIDE SEQUENCE [LARGE SCALE GENOMIC DNA]</scope>
    <source>
        <strain evidence="1 3">TUM18999</strain>
        <strain evidence="2 4">TUM20286</strain>
    </source>
</reference>
<gene>
    <name evidence="1" type="ORF">TUM18999_42170</name>
    <name evidence="2" type="ORF">TUM20286_09950</name>
</gene>
<sequence length="58" mass="6596">MDMTAWGMVFPGLILLLAAGTCGALWVIDRITDQGLAEEQKAERDRDERIANYYDPFF</sequence>
<dbReference type="EMBL" id="AP023189">
    <property type="protein sequence ID" value="BCG26026.1"/>
    <property type="molecule type" value="Genomic_DNA"/>
</dbReference>
<name>A0A6J4E9V0_9PSED</name>
<evidence type="ECO:0000313" key="4">
    <source>
        <dbReference type="Proteomes" id="UP001054892"/>
    </source>
</evidence>